<dbReference type="SFLD" id="SFLDS00019">
    <property type="entry name" value="Glutathione_Transferase_(cytos"/>
    <property type="match status" value="1"/>
</dbReference>
<dbReference type="Gene3D" id="3.40.30.10">
    <property type="entry name" value="Glutaredoxin"/>
    <property type="match status" value="1"/>
</dbReference>
<dbReference type="InterPro" id="IPR050213">
    <property type="entry name" value="GST_superfamily"/>
</dbReference>
<evidence type="ECO:0000313" key="3">
    <source>
        <dbReference type="EMBL" id="KAG2493221.1"/>
    </source>
</evidence>
<organism evidence="3 4">
    <name type="scientific">Edaphochlamys debaryana</name>
    <dbReference type="NCBI Taxonomy" id="47281"/>
    <lineage>
        <taxon>Eukaryota</taxon>
        <taxon>Viridiplantae</taxon>
        <taxon>Chlorophyta</taxon>
        <taxon>core chlorophytes</taxon>
        <taxon>Chlorophyceae</taxon>
        <taxon>CS clade</taxon>
        <taxon>Chlamydomonadales</taxon>
        <taxon>Chlamydomonadales incertae sedis</taxon>
        <taxon>Edaphochlamys</taxon>
    </lineage>
</organism>
<dbReference type="OrthoDB" id="414243at2759"/>
<dbReference type="GO" id="GO:0004364">
    <property type="term" value="F:glutathione transferase activity"/>
    <property type="evidence" value="ECO:0007669"/>
    <property type="project" value="TreeGrafter"/>
</dbReference>
<gene>
    <name evidence="3" type="ORF">HYH03_008637</name>
</gene>
<accession>A0A835Y334</accession>
<dbReference type="PANTHER" id="PTHR11571:SF150">
    <property type="entry name" value="GLUTATHIONE S-TRANSFERASE"/>
    <property type="match status" value="1"/>
</dbReference>
<name>A0A835Y334_9CHLO</name>
<dbReference type="Gene3D" id="1.20.1050.10">
    <property type="match status" value="1"/>
</dbReference>
<dbReference type="PANTHER" id="PTHR11571">
    <property type="entry name" value="GLUTATHIONE S-TRANSFERASE"/>
    <property type="match status" value="1"/>
</dbReference>
<dbReference type="CDD" id="cd03039">
    <property type="entry name" value="GST_N_Sigma_like"/>
    <property type="match status" value="1"/>
</dbReference>
<protein>
    <recommendedName>
        <fullName evidence="5">Glutathione S-transferase</fullName>
    </recommendedName>
</protein>
<proteinExistence type="predicted"/>
<dbReference type="InterPro" id="IPR004046">
    <property type="entry name" value="GST_C"/>
</dbReference>
<dbReference type="Pfam" id="PF02798">
    <property type="entry name" value="GST_N"/>
    <property type="match status" value="1"/>
</dbReference>
<comment type="caution">
    <text evidence="3">The sequence shown here is derived from an EMBL/GenBank/DDBJ whole genome shotgun (WGS) entry which is preliminary data.</text>
</comment>
<dbReference type="Proteomes" id="UP000612055">
    <property type="component" value="Unassembled WGS sequence"/>
</dbReference>
<feature type="domain" description="GST N-terminal" evidence="1">
    <location>
        <begin position="5"/>
        <end position="83"/>
    </location>
</feature>
<dbReference type="CDD" id="cd03192">
    <property type="entry name" value="GST_C_Sigma_like"/>
    <property type="match status" value="1"/>
</dbReference>
<dbReference type="SUPFAM" id="SSF47616">
    <property type="entry name" value="GST C-terminal domain-like"/>
    <property type="match status" value="1"/>
</dbReference>
<keyword evidence="4" id="KW-1185">Reference proteome</keyword>
<dbReference type="PROSITE" id="PS50405">
    <property type="entry name" value="GST_CTER"/>
    <property type="match status" value="1"/>
</dbReference>
<reference evidence="3" key="1">
    <citation type="journal article" date="2020" name="bioRxiv">
        <title>Comparative genomics of Chlamydomonas.</title>
        <authorList>
            <person name="Craig R.J."/>
            <person name="Hasan A.R."/>
            <person name="Ness R.W."/>
            <person name="Keightley P.D."/>
        </authorList>
    </citation>
    <scope>NUCLEOTIDE SEQUENCE</scope>
    <source>
        <strain evidence="3">CCAP 11/70</strain>
    </source>
</reference>
<feature type="domain" description="GST C-terminal" evidence="2">
    <location>
        <begin position="85"/>
        <end position="239"/>
    </location>
</feature>
<dbReference type="InterPro" id="IPR004045">
    <property type="entry name" value="Glutathione_S-Trfase_N"/>
</dbReference>
<dbReference type="InterPro" id="IPR010987">
    <property type="entry name" value="Glutathione-S-Trfase_C-like"/>
</dbReference>
<dbReference type="SUPFAM" id="SSF52833">
    <property type="entry name" value="Thioredoxin-like"/>
    <property type="match status" value="1"/>
</dbReference>
<dbReference type="PROSITE" id="PS50404">
    <property type="entry name" value="GST_NTER"/>
    <property type="match status" value="1"/>
</dbReference>
<dbReference type="GO" id="GO:0006749">
    <property type="term" value="P:glutathione metabolic process"/>
    <property type="evidence" value="ECO:0007669"/>
    <property type="project" value="TreeGrafter"/>
</dbReference>
<dbReference type="EMBL" id="JAEHOE010000039">
    <property type="protein sequence ID" value="KAG2493221.1"/>
    <property type="molecule type" value="Genomic_DNA"/>
</dbReference>
<dbReference type="InterPro" id="IPR040079">
    <property type="entry name" value="Glutathione_S-Trfase"/>
</dbReference>
<evidence type="ECO:0008006" key="5">
    <source>
        <dbReference type="Google" id="ProtNLM"/>
    </source>
</evidence>
<dbReference type="InterPro" id="IPR036282">
    <property type="entry name" value="Glutathione-S-Trfase_C_sf"/>
</dbReference>
<dbReference type="Pfam" id="PF14497">
    <property type="entry name" value="GST_C_3"/>
    <property type="match status" value="1"/>
</dbReference>
<sequence>MSSQGRYRLHYFTYPARAEPARLMLTIGNIPFDDVTYTPESYAEFKPKAPFGQVPVLEFPDGSMLAQGGAIDRYVAKLVGLCPADPLAVARADEAAFHVEDFFATAHPEAAFHVEDFFALFRPTWYMSTAEEKAAARRAILEGPGRDKLLSLSRLIEEAEAAGGWIAGDKMSYADIIVFANLSLLISPAMEGTPPPNLYDQYPVLKAFRDRVARVPGVREFYRTHTEPIRSSFRPDSERA</sequence>
<evidence type="ECO:0000313" key="4">
    <source>
        <dbReference type="Proteomes" id="UP000612055"/>
    </source>
</evidence>
<evidence type="ECO:0000259" key="1">
    <source>
        <dbReference type="PROSITE" id="PS50404"/>
    </source>
</evidence>
<evidence type="ECO:0000259" key="2">
    <source>
        <dbReference type="PROSITE" id="PS50405"/>
    </source>
</evidence>
<dbReference type="InterPro" id="IPR036249">
    <property type="entry name" value="Thioredoxin-like_sf"/>
</dbReference>
<dbReference type="AlphaFoldDB" id="A0A835Y334"/>